<sequence length="50" mass="5818">MPKEVPTMENTHDYVEKLKETREKAERNQQRQGKGSPGNKLPNKQHSTNK</sequence>
<evidence type="ECO:0000313" key="3">
    <source>
        <dbReference type="Proteomes" id="UP000029453"/>
    </source>
</evidence>
<gene>
    <name evidence="2" type="ORF">PPOP_1357</name>
</gene>
<keyword evidence="2" id="KW-0449">Lipoprotein</keyword>
<reference evidence="2 3" key="1">
    <citation type="submission" date="2012-10" db="EMBL/GenBank/DDBJ databases">
        <title>Draft Genome Sequence of Paenibacillus popilliae ATCC 14706T.</title>
        <authorList>
            <person name="Iiyama K."/>
            <person name="Mori K."/>
            <person name="Mon H."/>
            <person name="Chieda Y."/>
            <person name="Lee J.M."/>
            <person name="Kusakabe T."/>
            <person name="Tashiro K."/>
            <person name="Asano S."/>
            <person name="Yasunaga-Aoki C."/>
            <person name="Shimizu S."/>
        </authorList>
    </citation>
    <scope>NUCLEOTIDE SEQUENCE [LARGE SCALE GENOMIC DNA]</scope>
    <source>
        <strain evidence="2 3">ATCC 14706</strain>
    </source>
</reference>
<evidence type="ECO:0000313" key="2">
    <source>
        <dbReference type="EMBL" id="GAC42000.1"/>
    </source>
</evidence>
<comment type="caution">
    <text evidence="2">The sequence shown here is derived from an EMBL/GenBank/DDBJ whole genome shotgun (WGS) entry which is preliminary data.</text>
</comment>
<dbReference type="Pfam" id="PF13215">
    <property type="entry name" value="DUF4023"/>
    <property type="match status" value="1"/>
</dbReference>
<name>M9LH16_PAEPP</name>
<protein>
    <submittedName>
        <fullName evidence="2">Lipoprotein</fullName>
    </submittedName>
</protein>
<dbReference type="AlphaFoldDB" id="M9LH16"/>
<keyword evidence="3" id="KW-1185">Reference proteome</keyword>
<dbReference type="InterPro" id="IPR025097">
    <property type="entry name" value="DUF4023"/>
</dbReference>
<feature type="region of interest" description="Disordered" evidence="1">
    <location>
        <begin position="1"/>
        <end position="50"/>
    </location>
</feature>
<feature type="compositionally biased region" description="Basic and acidic residues" evidence="1">
    <location>
        <begin position="10"/>
        <end position="29"/>
    </location>
</feature>
<organism evidence="2 3">
    <name type="scientific">Paenibacillus popilliae ATCC 14706</name>
    <dbReference type="NCBI Taxonomy" id="1212764"/>
    <lineage>
        <taxon>Bacteria</taxon>
        <taxon>Bacillati</taxon>
        <taxon>Bacillota</taxon>
        <taxon>Bacilli</taxon>
        <taxon>Bacillales</taxon>
        <taxon>Paenibacillaceae</taxon>
        <taxon>Paenibacillus</taxon>
    </lineage>
</organism>
<accession>M9LH16</accession>
<evidence type="ECO:0000256" key="1">
    <source>
        <dbReference type="SAM" id="MobiDB-lite"/>
    </source>
</evidence>
<proteinExistence type="predicted"/>
<dbReference type="EMBL" id="BALG01000064">
    <property type="protein sequence ID" value="GAC42000.1"/>
    <property type="molecule type" value="Genomic_DNA"/>
</dbReference>
<dbReference type="Proteomes" id="UP000029453">
    <property type="component" value="Unassembled WGS sequence"/>
</dbReference>